<dbReference type="Proteomes" id="UP001364617">
    <property type="component" value="Unassembled WGS sequence"/>
</dbReference>
<gene>
    <name evidence="1" type="ORF">R3I93_019349</name>
</gene>
<name>A0AAN9CCP0_9TELE</name>
<accession>A0AAN9CCP0</accession>
<comment type="caution">
    <text evidence="1">The sequence shown here is derived from an EMBL/GenBank/DDBJ whole genome shotgun (WGS) entry which is preliminary data.</text>
</comment>
<reference evidence="1 2" key="1">
    <citation type="submission" date="2024-02" db="EMBL/GenBank/DDBJ databases">
        <title>Chromosome-level genome assembly of the Eurasian Minnow (Phoxinus phoxinus).</title>
        <authorList>
            <person name="Oriowo T.O."/>
            <person name="Martin S."/>
            <person name="Stange M."/>
            <person name="Chrysostomakis Y."/>
            <person name="Brown T."/>
            <person name="Winkler S."/>
            <person name="Kukowka S."/>
            <person name="Myers E.W."/>
            <person name="Bohne A."/>
        </authorList>
    </citation>
    <scope>NUCLEOTIDE SEQUENCE [LARGE SCALE GENOMIC DNA]</scope>
    <source>
        <strain evidence="1">ZFMK-TIS-60720</strain>
        <tissue evidence="1">Whole Organism</tissue>
    </source>
</reference>
<dbReference type="EMBL" id="JAYKXH010000021">
    <property type="protein sequence ID" value="KAK7129677.1"/>
    <property type="molecule type" value="Genomic_DNA"/>
</dbReference>
<organism evidence="1 2">
    <name type="scientific">Phoxinus phoxinus</name>
    <name type="common">Eurasian minnow</name>
    <dbReference type="NCBI Taxonomy" id="58324"/>
    <lineage>
        <taxon>Eukaryota</taxon>
        <taxon>Metazoa</taxon>
        <taxon>Chordata</taxon>
        <taxon>Craniata</taxon>
        <taxon>Vertebrata</taxon>
        <taxon>Euteleostomi</taxon>
        <taxon>Actinopterygii</taxon>
        <taxon>Neopterygii</taxon>
        <taxon>Teleostei</taxon>
        <taxon>Ostariophysi</taxon>
        <taxon>Cypriniformes</taxon>
        <taxon>Leuciscidae</taxon>
        <taxon>Phoxininae</taxon>
        <taxon>Phoxinus</taxon>
    </lineage>
</organism>
<sequence>MRCLLGGYRRPVHRRSDESYLGWKLVDTPQRLRKFGVPRGLPCWVTRNWENESDSWLLMPSVENVSPNVHPAVIMTAHNLTTSQQLHCHV</sequence>
<protein>
    <submittedName>
        <fullName evidence="1">Uncharacterized protein</fullName>
    </submittedName>
</protein>
<proteinExistence type="predicted"/>
<evidence type="ECO:0000313" key="1">
    <source>
        <dbReference type="EMBL" id="KAK7129677.1"/>
    </source>
</evidence>
<evidence type="ECO:0000313" key="2">
    <source>
        <dbReference type="Proteomes" id="UP001364617"/>
    </source>
</evidence>
<keyword evidence="2" id="KW-1185">Reference proteome</keyword>
<dbReference type="AlphaFoldDB" id="A0AAN9CCP0"/>